<dbReference type="AlphaFoldDB" id="Q7RRY2"/>
<name>Q7RRY2_PLAYO</name>
<reference evidence="2 3" key="1">
    <citation type="journal article" date="2002" name="Nature">
        <title>Genome sequence and comparative analysis of the model rodent malaria parasite Plasmodium yoelii yoelii.</title>
        <authorList>
            <person name="Carlton J.M."/>
            <person name="Angiuoli S.V."/>
            <person name="Suh B.B."/>
            <person name="Kooij T.W."/>
            <person name="Pertea M."/>
            <person name="Silva J.C."/>
            <person name="Ermolaeva M.D."/>
            <person name="Allen J.E."/>
            <person name="Selengut J.D."/>
            <person name="Koo H.L."/>
            <person name="Peterson J.D."/>
            <person name="Pop M."/>
            <person name="Kosack D.S."/>
            <person name="Shumway M.F."/>
            <person name="Bidwell S.L."/>
            <person name="Shallom S.J."/>
            <person name="van Aken S.E."/>
            <person name="Riedmuller S.B."/>
            <person name="Feldblyum T.V."/>
            <person name="Cho J.K."/>
            <person name="Quackenbush J."/>
            <person name="Sedegah M."/>
            <person name="Shoaibi A."/>
            <person name="Cummings L.M."/>
            <person name="Florens L."/>
            <person name="Yates J.R."/>
            <person name="Raine J.D."/>
            <person name="Sinden R.E."/>
            <person name="Harris M.A."/>
            <person name="Cunningham D.A."/>
            <person name="Preiser P.R."/>
            <person name="Bergman L.W."/>
            <person name="Vaidya A.B."/>
            <person name="van Lin L.H."/>
            <person name="Janse C.J."/>
            <person name="Waters A.P."/>
            <person name="Smith H.O."/>
            <person name="White O.R."/>
            <person name="Salzberg S.L."/>
            <person name="Venter J.C."/>
            <person name="Fraser C.M."/>
            <person name="Hoffman S.L."/>
            <person name="Gardner M.J."/>
            <person name="Carucci D.J."/>
        </authorList>
    </citation>
    <scope>NUCLEOTIDE SEQUENCE [LARGE SCALE GENOMIC DNA]</scope>
    <source>
        <strain evidence="2 3">17XNL</strain>
    </source>
</reference>
<dbReference type="Proteomes" id="UP000008553">
    <property type="component" value="Unassembled WGS sequence"/>
</dbReference>
<evidence type="ECO:0000313" key="2">
    <source>
        <dbReference type="EMBL" id="EAA17063.1"/>
    </source>
</evidence>
<feature type="compositionally biased region" description="Basic residues" evidence="1">
    <location>
        <begin position="9"/>
        <end position="24"/>
    </location>
</feature>
<dbReference type="InParanoid" id="Q7RRY2"/>
<dbReference type="EMBL" id="AABL01000159">
    <property type="protein sequence ID" value="EAA17063.1"/>
    <property type="molecule type" value="Genomic_DNA"/>
</dbReference>
<evidence type="ECO:0000256" key="1">
    <source>
        <dbReference type="SAM" id="MobiDB-lite"/>
    </source>
</evidence>
<accession>Q7RRY2</accession>
<dbReference type="PaxDb" id="73239-Q7RRY2"/>
<feature type="region of interest" description="Disordered" evidence="1">
    <location>
        <begin position="1"/>
        <end position="24"/>
    </location>
</feature>
<protein>
    <submittedName>
        <fullName evidence="2">Uncharacterized protein</fullName>
    </submittedName>
</protein>
<evidence type="ECO:0000313" key="3">
    <source>
        <dbReference type="Proteomes" id="UP000008553"/>
    </source>
</evidence>
<comment type="caution">
    <text evidence="2">The sequence shown here is derived from an EMBL/GenBank/DDBJ whole genome shotgun (WGS) entry which is preliminary data.</text>
</comment>
<sequence>MEKIDNIRKPKSNKKKTSSRKRTINSRSLFVREIDIEQDRVQSETEEDSFSSSDHINNGEYDQNIVESHKKSVENTKNPELKFEDGHKTSVRNEVNNSKILSKNKDIYTEECQLVHFI</sequence>
<keyword evidence="3" id="KW-1185">Reference proteome</keyword>
<proteinExistence type="predicted"/>
<organism evidence="2 3">
    <name type="scientific">Plasmodium yoelii yoelii</name>
    <dbReference type="NCBI Taxonomy" id="73239"/>
    <lineage>
        <taxon>Eukaryota</taxon>
        <taxon>Sar</taxon>
        <taxon>Alveolata</taxon>
        <taxon>Apicomplexa</taxon>
        <taxon>Aconoidasida</taxon>
        <taxon>Haemosporida</taxon>
        <taxon>Plasmodiidae</taxon>
        <taxon>Plasmodium</taxon>
        <taxon>Plasmodium (Vinckeia)</taxon>
    </lineage>
</organism>
<feature type="region of interest" description="Disordered" evidence="1">
    <location>
        <begin position="37"/>
        <end position="61"/>
    </location>
</feature>
<gene>
    <name evidence="2" type="ORF">PY00585</name>
</gene>